<dbReference type="Pfam" id="PF11011">
    <property type="entry name" value="DUF2849"/>
    <property type="match status" value="1"/>
</dbReference>
<feature type="compositionally biased region" description="Basic and acidic residues" evidence="1">
    <location>
        <begin position="99"/>
        <end position="113"/>
    </location>
</feature>
<dbReference type="RefSeq" id="WP_266117197.1">
    <property type="nucleotide sequence ID" value="NZ_JANIDY010000004.1"/>
</dbReference>
<proteinExistence type="predicted"/>
<feature type="region of interest" description="Disordered" evidence="1">
    <location>
        <begin position="76"/>
        <end position="113"/>
    </location>
</feature>
<dbReference type="InterPro" id="IPR021270">
    <property type="entry name" value="DUF2849"/>
</dbReference>
<sequence length="113" mass="12577">MKRLSRPGEGEILLLTASRLLDGRIVWLGEGEHWRESIAEATRFTYEDAGAALERALAEAEQKEVVAVYEVVAKDTQPPEPVTTREAIRAHGPSVHPDFSYDHAPVREKESAL</sequence>
<dbReference type="EMBL" id="JANIDY010000004">
    <property type="protein sequence ID" value="MCX5618687.1"/>
    <property type="molecule type" value="Genomic_DNA"/>
</dbReference>
<protein>
    <submittedName>
        <fullName evidence="2">DUF2849 domain-containing protein</fullName>
    </submittedName>
</protein>
<evidence type="ECO:0000313" key="2">
    <source>
        <dbReference type="EMBL" id="MCX5618687.1"/>
    </source>
</evidence>
<comment type="caution">
    <text evidence="2">The sequence shown here is derived from an EMBL/GenBank/DDBJ whole genome shotgun (WGS) entry which is preliminary data.</text>
</comment>
<accession>A0ABT3WHT8</accession>
<evidence type="ECO:0000313" key="3">
    <source>
        <dbReference type="Proteomes" id="UP001165576"/>
    </source>
</evidence>
<organism evidence="2 3">
    <name type="scientific">Bombella pluederhausensis</name>
    <dbReference type="NCBI Taxonomy" id="2967336"/>
    <lineage>
        <taxon>Bacteria</taxon>
        <taxon>Pseudomonadati</taxon>
        <taxon>Pseudomonadota</taxon>
        <taxon>Alphaproteobacteria</taxon>
        <taxon>Acetobacterales</taxon>
        <taxon>Acetobacteraceae</taxon>
        <taxon>Bombella</taxon>
    </lineage>
</organism>
<gene>
    <name evidence="2" type="ORF">NQF86_08445</name>
</gene>
<dbReference type="Proteomes" id="UP001165576">
    <property type="component" value="Unassembled WGS sequence"/>
</dbReference>
<evidence type="ECO:0000256" key="1">
    <source>
        <dbReference type="SAM" id="MobiDB-lite"/>
    </source>
</evidence>
<reference evidence="2" key="1">
    <citation type="submission" date="2022-07" db="EMBL/GenBank/DDBJ databases">
        <title>Bombella genomes.</title>
        <authorList>
            <person name="Harer L."/>
            <person name="Styblova S."/>
            <person name="Ehrmann M."/>
        </authorList>
    </citation>
    <scope>NUCLEOTIDE SEQUENCE</scope>
    <source>
        <strain evidence="2">TMW 2.2543</strain>
    </source>
</reference>
<keyword evidence="3" id="KW-1185">Reference proteome</keyword>
<name>A0ABT3WHT8_9PROT</name>